<dbReference type="GO" id="GO:0003700">
    <property type="term" value="F:DNA-binding transcription factor activity"/>
    <property type="evidence" value="ECO:0007669"/>
    <property type="project" value="InterPro"/>
</dbReference>
<dbReference type="InterPro" id="IPR013324">
    <property type="entry name" value="RNA_pol_sigma_r3/r4-like"/>
</dbReference>
<dbReference type="Pfam" id="PF04545">
    <property type="entry name" value="Sigma70_r4"/>
    <property type="match status" value="1"/>
</dbReference>
<dbReference type="AlphaFoldDB" id="A0A6N8FEY7"/>
<dbReference type="SUPFAM" id="SSF88659">
    <property type="entry name" value="Sigma3 and sigma4 domains of RNA polymerase sigma factors"/>
    <property type="match status" value="1"/>
</dbReference>
<organism evidence="2 3">
    <name type="scientific">Ornithinibacillus caprae</name>
    <dbReference type="NCBI Taxonomy" id="2678566"/>
    <lineage>
        <taxon>Bacteria</taxon>
        <taxon>Bacillati</taxon>
        <taxon>Bacillota</taxon>
        <taxon>Bacilli</taxon>
        <taxon>Bacillales</taxon>
        <taxon>Bacillaceae</taxon>
        <taxon>Ornithinibacillus</taxon>
    </lineage>
</organism>
<dbReference type="Gene3D" id="1.20.140.160">
    <property type="match status" value="1"/>
</dbReference>
<feature type="domain" description="RNA polymerase sigma-70 region 4" evidence="1">
    <location>
        <begin position="192"/>
        <end position="236"/>
    </location>
</feature>
<gene>
    <name evidence="2" type="ORF">GMD78_06230</name>
</gene>
<protein>
    <recommendedName>
        <fullName evidence="1">RNA polymerase sigma-70 region 4 domain-containing protein</fullName>
    </recommendedName>
</protein>
<sequence>MKDFSKFPQVGTRRVQDVLERLREINYSITLNAFMKDEVRFESDMYITELFSDSKYIKFRSFCESIRLTKVKDIQPKHIREFATIRGVGEQKVTDIIAVLNNFSGSAMKSQELELKGTNVYEYIKHIPVRELLTIFHISGNTDSSVTIEDLEGRKISDIDHTLDQQHVLKLYHKLKKVKRPDQIINEIFTLLKDNERLILKYRFEDRLTLQETGEHFGITRERVRQIAKKAELKLKSELKKFSFYEVVQLFSTSKSYITYEDLIQLIGVDNRYIVEILKEQKKGFAYYEKLDIFFFNLDQNIHIDVLDSGIEDLPNIFLLKKFESTIRDLLESFGVMSPTLGTIQKLLEEYGFSRYGKFYSRKKLNVIRALEILFEHFIPDQLKLDEEGYEYLKELAKKHLDYELNSSLRAVDARLRDSSKLILVNRSTFQRFNYEEFDQSIIAKVKEYLLNRFTETNVVNVEEIYHTFERELKNLNIFHKLHLYSLIHYYLDEEFIIGKGNTLNIFKNDQAKQTIEESLMDVVNKFGGYCDKKQIEETLNWPPFKVDLGISSSKQLLSWGKNKVITLDYLGLSDITKTNLISLVEKTMDNGFTTAALVYREVMLDQTLSLLMEEKGIDDYWKMSSLLKAIFPTLKGHMNFLYVENCPFSNFEEVITYHFDRETTRKEIKDFALNYGYKSVMASQIVYKLLEQGTYVEIDMDTLYPREKFAIPSEVVQQVYQLVDELQGDAAYIALHKIDETMNSRIPDIGFRWNPYLIKTILIDHGYRQITKIVSDYRYDQILLVKENSPIQTFDELVYHILKHEYDGTMQETYVYEFLTEKGIFKEPERAYYKVLPNELKSNSNRIKVDHSGNVTLN</sequence>
<dbReference type="InterPro" id="IPR000943">
    <property type="entry name" value="RNA_pol_sigma70"/>
</dbReference>
<keyword evidence="3" id="KW-1185">Reference proteome</keyword>
<dbReference type="CDD" id="cd06171">
    <property type="entry name" value="Sigma70_r4"/>
    <property type="match status" value="1"/>
</dbReference>
<dbReference type="EMBL" id="WOCA01000003">
    <property type="protein sequence ID" value="MUK87995.1"/>
    <property type="molecule type" value="Genomic_DNA"/>
</dbReference>
<dbReference type="GO" id="GO:0006352">
    <property type="term" value="P:DNA-templated transcription initiation"/>
    <property type="evidence" value="ECO:0007669"/>
    <property type="project" value="InterPro"/>
</dbReference>
<evidence type="ECO:0000313" key="3">
    <source>
        <dbReference type="Proteomes" id="UP000469125"/>
    </source>
</evidence>
<dbReference type="Proteomes" id="UP000469125">
    <property type="component" value="Unassembled WGS sequence"/>
</dbReference>
<dbReference type="PRINTS" id="PR00046">
    <property type="entry name" value="SIGMA70FCT"/>
</dbReference>
<dbReference type="InterPro" id="IPR007630">
    <property type="entry name" value="RNA_pol_sigma70_r4"/>
</dbReference>
<accession>A0A6N8FEY7</accession>
<comment type="caution">
    <text evidence="2">The sequence shown here is derived from an EMBL/GenBank/DDBJ whole genome shotgun (WGS) entry which is preliminary data.</text>
</comment>
<name>A0A6N8FEY7_9BACI</name>
<proteinExistence type="predicted"/>
<evidence type="ECO:0000313" key="2">
    <source>
        <dbReference type="EMBL" id="MUK87995.1"/>
    </source>
</evidence>
<reference evidence="2 3" key="1">
    <citation type="submission" date="2019-11" db="EMBL/GenBank/DDBJ databases">
        <authorList>
            <person name="Li X."/>
        </authorList>
    </citation>
    <scope>NUCLEOTIDE SEQUENCE [LARGE SCALE GENOMIC DNA]</scope>
    <source>
        <strain evidence="2 3">L9</strain>
    </source>
</reference>
<evidence type="ECO:0000259" key="1">
    <source>
        <dbReference type="Pfam" id="PF04545"/>
    </source>
</evidence>